<comment type="caution">
    <text evidence="1">The sequence shown here is derived from an EMBL/GenBank/DDBJ whole genome shotgun (WGS) entry which is preliminary data.</text>
</comment>
<evidence type="ECO:0000313" key="2">
    <source>
        <dbReference type="Proteomes" id="UP000729402"/>
    </source>
</evidence>
<name>A0A8J5SKP8_ZIZPA</name>
<accession>A0A8J5SKP8</accession>
<reference evidence="1" key="1">
    <citation type="journal article" date="2021" name="bioRxiv">
        <title>Whole Genome Assembly and Annotation of Northern Wild Rice, Zizania palustris L., Supports a Whole Genome Duplication in the Zizania Genus.</title>
        <authorList>
            <person name="Haas M."/>
            <person name="Kono T."/>
            <person name="Macchietto M."/>
            <person name="Millas R."/>
            <person name="McGilp L."/>
            <person name="Shao M."/>
            <person name="Duquette J."/>
            <person name="Hirsch C.N."/>
            <person name="Kimball J."/>
        </authorList>
    </citation>
    <scope>NUCLEOTIDE SEQUENCE</scope>
    <source>
        <tissue evidence="1">Fresh leaf tissue</tissue>
    </source>
</reference>
<gene>
    <name evidence="1" type="ORF">GUJ93_ZPchr0004g38480</name>
</gene>
<organism evidence="1 2">
    <name type="scientific">Zizania palustris</name>
    <name type="common">Northern wild rice</name>
    <dbReference type="NCBI Taxonomy" id="103762"/>
    <lineage>
        <taxon>Eukaryota</taxon>
        <taxon>Viridiplantae</taxon>
        <taxon>Streptophyta</taxon>
        <taxon>Embryophyta</taxon>
        <taxon>Tracheophyta</taxon>
        <taxon>Spermatophyta</taxon>
        <taxon>Magnoliopsida</taxon>
        <taxon>Liliopsida</taxon>
        <taxon>Poales</taxon>
        <taxon>Poaceae</taxon>
        <taxon>BOP clade</taxon>
        <taxon>Oryzoideae</taxon>
        <taxon>Oryzeae</taxon>
        <taxon>Zizaniinae</taxon>
        <taxon>Zizania</taxon>
    </lineage>
</organism>
<reference evidence="1" key="2">
    <citation type="submission" date="2021-02" db="EMBL/GenBank/DDBJ databases">
        <authorList>
            <person name="Kimball J.A."/>
            <person name="Haas M.W."/>
            <person name="Macchietto M."/>
            <person name="Kono T."/>
            <person name="Duquette J."/>
            <person name="Shao M."/>
        </authorList>
    </citation>
    <scope>NUCLEOTIDE SEQUENCE</scope>
    <source>
        <tissue evidence="1">Fresh leaf tissue</tissue>
    </source>
</reference>
<protein>
    <submittedName>
        <fullName evidence="1">Uncharacterized protein</fullName>
    </submittedName>
</protein>
<dbReference type="Proteomes" id="UP000729402">
    <property type="component" value="Unassembled WGS sequence"/>
</dbReference>
<dbReference type="EMBL" id="JAAALK010000285">
    <property type="protein sequence ID" value="KAG8066112.1"/>
    <property type="molecule type" value="Genomic_DNA"/>
</dbReference>
<dbReference type="AlphaFoldDB" id="A0A8J5SKP8"/>
<keyword evidence="2" id="KW-1185">Reference proteome</keyword>
<proteinExistence type="predicted"/>
<sequence length="101" mass="11634">MSSGIHEEAHKGVAGWTGRWLVAGGEAVTGHRRWWKWYIQFFLNHTLTKKMITSSGQWVKLNQNPRVLNTRENYSHAIIIFRNCLYVTVSDCGDPHLSVTH</sequence>
<evidence type="ECO:0000313" key="1">
    <source>
        <dbReference type="EMBL" id="KAG8066112.1"/>
    </source>
</evidence>